<protein>
    <recommendedName>
        <fullName evidence="3">Pentacotripeptide-repeat region of PRORP domain-containing protein</fullName>
    </recommendedName>
</protein>
<evidence type="ECO:0008006" key="3">
    <source>
        <dbReference type="Google" id="ProtNLM"/>
    </source>
</evidence>
<name>A0A7S1UTN1_9STRA</name>
<keyword evidence="1" id="KW-0677">Repeat</keyword>
<dbReference type="AlphaFoldDB" id="A0A7S1UTN1"/>
<evidence type="ECO:0000256" key="1">
    <source>
        <dbReference type="ARBA" id="ARBA00022737"/>
    </source>
</evidence>
<organism evidence="2">
    <name type="scientific">Grammatophora oceanica</name>
    <dbReference type="NCBI Taxonomy" id="210454"/>
    <lineage>
        <taxon>Eukaryota</taxon>
        <taxon>Sar</taxon>
        <taxon>Stramenopiles</taxon>
        <taxon>Ochrophyta</taxon>
        <taxon>Bacillariophyta</taxon>
        <taxon>Fragilariophyceae</taxon>
        <taxon>Fragilariophycidae</taxon>
        <taxon>Rhabdonematales</taxon>
        <taxon>Grammatophoraceae</taxon>
        <taxon>Grammatophora</taxon>
    </lineage>
</organism>
<reference evidence="2" key="1">
    <citation type="submission" date="2021-01" db="EMBL/GenBank/DDBJ databases">
        <authorList>
            <person name="Corre E."/>
            <person name="Pelletier E."/>
            <person name="Niang G."/>
            <person name="Scheremetjew M."/>
            <person name="Finn R."/>
            <person name="Kale V."/>
            <person name="Holt S."/>
            <person name="Cochrane G."/>
            <person name="Meng A."/>
            <person name="Brown T."/>
            <person name="Cohen L."/>
        </authorList>
    </citation>
    <scope>NUCLEOTIDE SEQUENCE</scope>
    <source>
        <strain evidence="2">CCMP 410</strain>
    </source>
</reference>
<accession>A0A7S1UTN1</accession>
<dbReference type="Gene3D" id="1.25.40.10">
    <property type="entry name" value="Tetratricopeptide repeat domain"/>
    <property type="match status" value="2"/>
</dbReference>
<dbReference type="PANTHER" id="PTHR47942:SF63">
    <property type="entry name" value="PENTATRICOPEPTIDE REPEAT-CONTAINING PROTEIN"/>
    <property type="match status" value="1"/>
</dbReference>
<dbReference type="InterPro" id="IPR011990">
    <property type="entry name" value="TPR-like_helical_dom_sf"/>
</dbReference>
<proteinExistence type="predicted"/>
<gene>
    <name evidence="2" type="ORF">GOCE00092_LOCUS5053</name>
</gene>
<dbReference type="PANTHER" id="PTHR47942">
    <property type="entry name" value="TETRATRICOPEPTIDE REPEAT (TPR)-LIKE SUPERFAMILY PROTEIN-RELATED"/>
    <property type="match status" value="1"/>
</dbReference>
<dbReference type="InterPro" id="IPR051222">
    <property type="entry name" value="PPR/CCM1_RNA-binding"/>
</dbReference>
<evidence type="ECO:0000313" key="2">
    <source>
        <dbReference type="EMBL" id="CAD9276145.1"/>
    </source>
</evidence>
<dbReference type="EMBL" id="HBGK01009787">
    <property type="protein sequence ID" value="CAD9276145.1"/>
    <property type="molecule type" value="Transcribed_RNA"/>
</dbReference>
<sequence>MTEHIQSGNLLSAEEARLELRNMPLDATTNVDAKSFLDTNVSLMKRWLEQEDVVLGTERADRILASLVDQHSLFESGWLTSEVFLLVLKAWSSLASTEKGAPQRAQQILETMESISPDALTSEAYDLVIEAWANSSEHLRATMAHHAHKKLVDKSTTTRQFIRPTPETYGNLIRVWCESTGERRAAFNATNALSRKVWLLRDDHPEMEPTLEEYQMILKAWVTAEDKLAPGKAQTVFRFMEETYEERLTTVRPDVSCFRYLLQCLASSSESPVGKEVDDLLYRMRDREILPDTECYRSAIRAHSNAASQKDCLDPVESARRAHLLLEEMSQAYLRSAVVTVEPSTLDYDNVLRAWKATKGAPVALMRSEALLMRMEQLGKEVVAPSAESYASVLTIIAKASVEGKMESASSLLARFEERTKTKNLKPTVEVYNAYVTVCSSMAESSNDGMSTLRQAVSVVDGMYRSAGIEPNTVTYRLLLNAATKLLPNSNERSRAARKIFETCCMRGLLTKEVLERFRRVAPAELFADVVLEKARNLSGIGMAVPESWTRRIDHGIAKLEKKPRLTVDGFYMGSIESKERQMTTLRSQANQKFLRGGRMQYKGKYKRVASK</sequence>